<feature type="region of interest" description="Disordered" evidence="1">
    <location>
        <begin position="33"/>
        <end position="52"/>
    </location>
</feature>
<protein>
    <submittedName>
        <fullName evidence="2">Uncharacterized protein</fullName>
    </submittedName>
</protein>
<reference evidence="2 3" key="1">
    <citation type="submission" date="2017-08" db="EMBL/GenBank/DDBJ databases">
        <title>Infants hospitalized years apart are colonized by the same room-sourced microbial strains.</title>
        <authorList>
            <person name="Brooks B."/>
            <person name="Olm M.R."/>
            <person name="Firek B.A."/>
            <person name="Baker R."/>
            <person name="Thomas B.C."/>
            <person name="Morowitz M.J."/>
            <person name="Banfield J.F."/>
        </authorList>
    </citation>
    <scope>NUCLEOTIDE SEQUENCE [LARGE SCALE GENOMIC DNA]</scope>
    <source>
        <strain evidence="2">S2_005_003_R2_41</strain>
    </source>
</reference>
<comment type="caution">
    <text evidence="2">The sequence shown here is derived from an EMBL/GenBank/DDBJ whole genome shotgun (WGS) entry which is preliminary data.</text>
</comment>
<evidence type="ECO:0000313" key="2">
    <source>
        <dbReference type="EMBL" id="PZQ75981.1"/>
    </source>
</evidence>
<evidence type="ECO:0000313" key="3">
    <source>
        <dbReference type="Proteomes" id="UP000249135"/>
    </source>
</evidence>
<dbReference type="AlphaFoldDB" id="A0A2W5QC71"/>
<dbReference type="Gene3D" id="2.60.40.10">
    <property type="entry name" value="Immunoglobulins"/>
    <property type="match status" value="1"/>
</dbReference>
<sequence length="699" mass="74487">MSDARIRPLSRQAAEEARLRALVEAEPPAYHDRFMDPAQAEPDSAPAGGELPEGVRSWLFESRAGAGSATGTGLTRRSGAEYGLRGEYRQETRDWGDLLLQVDGRTLQGDLQAGWGGIGGLGYARERSSARATLRSLGLPLSPTVFADTTLGDGYSALTDGLARHDRLSLGTTVVRGLSTRVYGPDFDLRAGTGQRGLLTGGPFAGFERSGGRLSWLGGTQRLGDQWYVAGQLDEARGVPAFYLDPLSGLGAGAKDVSSWALSVGRGPPSPAGDALRWRATAIGSRVRSDTPGVATGSASGLFLEASLRLGSFRHEAGAYAAAPNLHFGDLPLPIGTRGAYWRMDRADSRLSWGVGVELEHAAPGSNFTAVGYDRSGASGYLQWTLDRHTSLGGSFNVYDTRFAGDGELTQGPSRSRSLYANAYYQTRLFGLPRSRLSLTLHRNELVVLDGTAATGEELQWEQEWLGSRQETQRTEFVTTLGYARDRSGGTTRRYPTAGLQFRYWPQPTLSLVGSLRYTSQSGDLWASRGLSGYVSAEKELGGGWRLGLAASLNQTRAAAVPTSSFGPQVYRGSDKSIHVFLRWEGSSGAPYAPLGVRAGAGSGRVEGRVFLDANRDGLAQAGEGGAAGVEVVLDGRHRTTTDRDGRFEFPLVTAGRHQLSLTPESVPLPWGGADSGTSVDVPLRGSAYASIPVIRVAP</sequence>
<dbReference type="SUPFAM" id="SSF56935">
    <property type="entry name" value="Porins"/>
    <property type="match status" value="1"/>
</dbReference>
<proteinExistence type="predicted"/>
<organism evidence="2 3">
    <name type="scientific">Variovorax paradoxus</name>
    <dbReference type="NCBI Taxonomy" id="34073"/>
    <lineage>
        <taxon>Bacteria</taxon>
        <taxon>Pseudomonadati</taxon>
        <taxon>Pseudomonadota</taxon>
        <taxon>Betaproteobacteria</taxon>
        <taxon>Burkholderiales</taxon>
        <taxon>Comamonadaceae</taxon>
        <taxon>Variovorax</taxon>
    </lineage>
</organism>
<accession>A0A2W5QC71</accession>
<dbReference type="EMBL" id="QFPP01000067">
    <property type="protein sequence ID" value="PZQ75981.1"/>
    <property type="molecule type" value="Genomic_DNA"/>
</dbReference>
<dbReference type="InterPro" id="IPR013783">
    <property type="entry name" value="Ig-like_fold"/>
</dbReference>
<dbReference type="SUPFAM" id="SSF117074">
    <property type="entry name" value="Hypothetical protein PA1324"/>
    <property type="match status" value="1"/>
</dbReference>
<name>A0A2W5QC71_VARPD</name>
<gene>
    <name evidence="2" type="ORF">DI563_08135</name>
</gene>
<dbReference type="Proteomes" id="UP000249135">
    <property type="component" value="Unassembled WGS sequence"/>
</dbReference>
<evidence type="ECO:0000256" key="1">
    <source>
        <dbReference type="SAM" id="MobiDB-lite"/>
    </source>
</evidence>